<evidence type="ECO:0000259" key="1">
    <source>
        <dbReference type="Pfam" id="PF12986"/>
    </source>
</evidence>
<proteinExistence type="predicted"/>
<protein>
    <submittedName>
        <fullName evidence="2">DUF3870 domain-containing protein</fullName>
    </submittedName>
</protein>
<evidence type="ECO:0000313" key="3">
    <source>
        <dbReference type="Proteomes" id="UP000280960"/>
    </source>
</evidence>
<dbReference type="Proteomes" id="UP000280960">
    <property type="component" value="Chromosome"/>
</dbReference>
<accession>A0A3G2R6Z1</accession>
<feature type="domain" description="DUF3870" evidence="1">
    <location>
        <begin position="9"/>
        <end position="101"/>
    </location>
</feature>
<name>A0A3G2R6Z1_9FIRM</name>
<dbReference type="KEGG" id="bacg:D2962_11575"/>
<reference evidence="2 3" key="1">
    <citation type="submission" date="2018-10" db="EMBL/GenBank/DDBJ databases">
        <authorList>
            <person name="Zhang X."/>
        </authorList>
    </citation>
    <scope>NUCLEOTIDE SEQUENCE [LARGE SCALE GENOMIC DNA]</scope>
    <source>
        <strain evidence="2 3">SK-G1</strain>
    </source>
</reference>
<dbReference type="RefSeq" id="WP_122015053.1">
    <property type="nucleotide sequence ID" value="NZ_CP033169.1"/>
</dbReference>
<sequence>MVYPKNTIYIIGNSKAPQNNPITHMYSMFFIGLVIDKDTGRILDAGAAGVLPLTSDFIRSIFLDKNMECDIFEISKEIESRYFGSSQKALIVAFKDAQKKYFQIKTVKILKSSCFVNFSLMKSSENASMCFLWIF</sequence>
<dbReference type="Pfam" id="PF12986">
    <property type="entry name" value="DUF3870"/>
    <property type="match status" value="1"/>
</dbReference>
<dbReference type="EMBL" id="CP033169">
    <property type="protein sequence ID" value="AYO31153.1"/>
    <property type="molecule type" value="Genomic_DNA"/>
</dbReference>
<keyword evidence="3" id="KW-1185">Reference proteome</keyword>
<organism evidence="2 3">
    <name type="scientific">Biomaibacter acetigenes</name>
    <dbReference type="NCBI Taxonomy" id="2316383"/>
    <lineage>
        <taxon>Bacteria</taxon>
        <taxon>Bacillati</taxon>
        <taxon>Bacillota</taxon>
        <taxon>Clostridia</taxon>
        <taxon>Thermosediminibacterales</taxon>
        <taxon>Tepidanaerobacteraceae</taxon>
        <taxon>Biomaibacter</taxon>
    </lineage>
</organism>
<gene>
    <name evidence="2" type="ORF">D2962_11575</name>
</gene>
<evidence type="ECO:0000313" key="2">
    <source>
        <dbReference type="EMBL" id="AYO31153.1"/>
    </source>
</evidence>
<dbReference type="InterPro" id="IPR024617">
    <property type="entry name" value="DUF3870"/>
</dbReference>
<dbReference type="AlphaFoldDB" id="A0A3G2R6Z1"/>